<dbReference type="Proteomes" id="UP000036045">
    <property type="component" value="Unassembled WGS sequence"/>
</dbReference>
<sequence length="426" mass="48266">MRLRDWDRNLKIRLAGESTVNVTFWMFFPFLAIYFTESFGKSIAGFLLILSQAFSVVANLLGGYYADKFGRKKMMVISSLAQGIAYLIFAFASSPWLDSPAISFICFTVISLFTSIYWPASQAMVADVVNEKDRSSVFAIFYTSTNIAVVIGPILGGFFYKDYRFFLLLAAGLLNIILSIVLKTWIAETAPPYKELDDKKKNWAMALGAQLKDYQVIVRDRTFLLFILAGVLIGQTFMQLDLLLPVYVDEMVATQNLFSLGNWSLEIQSTQAFGLILAENGLVVALFTIIVTRWMSKFKEKNVFIISSFIYAIAVIMFSQTSLIWGLMFAMLLFSFAELMTAGIQQSFISEIAPEDQRGKYFAAASLRFTFSKMIAPLSIPMSAWFGFEWTFFIIAILAIISAFIYQVMFKQFETKKRKLNTVKPL</sequence>
<dbReference type="PATRIC" id="fig|1397.4.peg.976"/>
<feature type="transmembrane region" description="Helical" evidence="7">
    <location>
        <begin position="165"/>
        <end position="186"/>
    </location>
</feature>
<keyword evidence="4 7" id="KW-0812">Transmembrane</keyword>
<dbReference type="AlphaFoldDB" id="A0A0J1LA85"/>
<evidence type="ECO:0000256" key="5">
    <source>
        <dbReference type="ARBA" id="ARBA00022989"/>
    </source>
</evidence>
<dbReference type="OrthoDB" id="9793283at2"/>
<accession>A0A0J1LA85</accession>
<comment type="caution">
    <text evidence="9">The sequence shown here is derived from an EMBL/GenBank/DDBJ whole genome shotgun (WGS) entry which is preliminary data.</text>
</comment>
<feature type="transmembrane region" description="Helical" evidence="7">
    <location>
        <begin position="390"/>
        <end position="410"/>
    </location>
</feature>
<dbReference type="InterPro" id="IPR050171">
    <property type="entry name" value="MFS_Transporters"/>
</dbReference>
<feature type="transmembrane region" description="Helical" evidence="7">
    <location>
        <begin position="223"/>
        <end position="248"/>
    </location>
</feature>
<feature type="transmembrane region" description="Helical" evidence="7">
    <location>
        <begin position="268"/>
        <end position="290"/>
    </location>
</feature>
<comment type="subcellular location">
    <subcellularLocation>
        <location evidence="1">Cell membrane</location>
        <topology evidence="1">Multi-pass membrane protein</topology>
    </subcellularLocation>
</comment>
<evidence type="ECO:0000256" key="4">
    <source>
        <dbReference type="ARBA" id="ARBA00022692"/>
    </source>
</evidence>
<dbReference type="Pfam" id="PF07690">
    <property type="entry name" value="MFS_1"/>
    <property type="match status" value="2"/>
</dbReference>
<feature type="transmembrane region" description="Helical" evidence="7">
    <location>
        <begin position="139"/>
        <end position="159"/>
    </location>
</feature>
<proteinExistence type="predicted"/>
<dbReference type="PROSITE" id="PS50850">
    <property type="entry name" value="MFS"/>
    <property type="match status" value="1"/>
</dbReference>
<dbReference type="RefSeq" id="WP_047943007.1">
    <property type="nucleotide sequence ID" value="NZ_CP053989.1"/>
</dbReference>
<feature type="transmembrane region" description="Helical" evidence="7">
    <location>
        <begin position="12"/>
        <end position="36"/>
    </location>
</feature>
<dbReference type="InterPro" id="IPR011701">
    <property type="entry name" value="MFS"/>
</dbReference>
<evidence type="ECO:0000256" key="2">
    <source>
        <dbReference type="ARBA" id="ARBA00022448"/>
    </source>
</evidence>
<dbReference type="SUPFAM" id="SSF103473">
    <property type="entry name" value="MFS general substrate transporter"/>
    <property type="match status" value="1"/>
</dbReference>
<feature type="domain" description="Major facilitator superfamily (MFS) profile" evidence="8">
    <location>
        <begin position="1"/>
        <end position="414"/>
    </location>
</feature>
<protein>
    <submittedName>
        <fullName evidence="9">MFS transporter</fullName>
    </submittedName>
</protein>
<keyword evidence="5 7" id="KW-1133">Transmembrane helix</keyword>
<dbReference type="GO" id="GO:0005886">
    <property type="term" value="C:plasma membrane"/>
    <property type="evidence" value="ECO:0007669"/>
    <property type="project" value="UniProtKB-SubCell"/>
</dbReference>
<organism evidence="9 10">
    <name type="scientific">Niallia circulans</name>
    <name type="common">Bacillus circulans</name>
    <dbReference type="NCBI Taxonomy" id="1397"/>
    <lineage>
        <taxon>Bacteria</taxon>
        <taxon>Bacillati</taxon>
        <taxon>Bacillota</taxon>
        <taxon>Bacilli</taxon>
        <taxon>Bacillales</taxon>
        <taxon>Bacillaceae</taxon>
        <taxon>Niallia</taxon>
    </lineage>
</organism>
<dbReference type="GO" id="GO:0022857">
    <property type="term" value="F:transmembrane transporter activity"/>
    <property type="evidence" value="ECO:0007669"/>
    <property type="project" value="InterPro"/>
</dbReference>
<keyword evidence="10" id="KW-1185">Reference proteome</keyword>
<reference evidence="9 10" key="1">
    <citation type="submission" date="2015-05" db="EMBL/GenBank/DDBJ databases">
        <title>Whole genome sequence and identification of bacterial endophytes from Costus igneus.</title>
        <authorList>
            <person name="Lee Y.P."/>
            <person name="Gan H.M."/>
            <person name="Eng W."/>
            <person name="Wheatley M.S."/>
            <person name="Caraballo A."/>
            <person name="Polter S."/>
            <person name="Savka M.A."/>
            <person name="Hudson A.O."/>
        </authorList>
    </citation>
    <scope>NUCLEOTIDE SEQUENCE [LARGE SCALE GENOMIC DNA]</scope>
    <source>
        <strain evidence="9 10">RIT379</strain>
    </source>
</reference>
<evidence type="ECO:0000256" key="3">
    <source>
        <dbReference type="ARBA" id="ARBA00022475"/>
    </source>
</evidence>
<evidence type="ECO:0000256" key="1">
    <source>
        <dbReference type="ARBA" id="ARBA00004651"/>
    </source>
</evidence>
<keyword evidence="3" id="KW-1003">Cell membrane</keyword>
<evidence type="ECO:0000256" key="7">
    <source>
        <dbReference type="SAM" id="Phobius"/>
    </source>
</evidence>
<dbReference type="CDD" id="cd17329">
    <property type="entry name" value="MFS_MdtH_MDR_like"/>
    <property type="match status" value="1"/>
</dbReference>
<name>A0A0J1LA85_NIACI</name>
<dbReference type="InterPro" id="IPR036259">
    <property type="entry name" value="MFS_trans_sf"/>
</dbReference>
<dbReference type="PANTHER" id="PTHR23517:SF3">
    <property type="entry name" value="INTEGRAL MEMBRANE TRANSPORT PROTEIN"/>
    <property type="match status" value="1"/>
</dbReference>
<gene>
    <name evidence="9" type="ORF">ABW02_14140</name>
</gene>
<dbReference type="InterPro" id="IPR005829">
    <property type="entry name" value="Sugar_transporter_CS"/>
</dbReference>
<dbReference type="EMBL" id="LDPH01000013">
    <property type="protein sequence ID" value="KLV25825.1"/>
    <property type="molecule type" value="Genomic_DNA"/>
</dbReference>
<evidence type="ECO:0000259" key="8">
    <source>
        <dbReference type="PROSITE" id="PS50850"/>
    </source>
</evidence>
<keyword evidence="6 7" id="KW-0472">Membrane</keyword>
<dbReference type="InterPro" id="IPR020846">
    <property type="entry name" value="MFS_dom"/>
</dbReference>
<feature type="transmembrane region" description="Helical" evidence="7">
    <location>
        <begin position="99"/>
        <end position="118"/>
    </location>
</feature>
<evidence type="ECO:0000256" key="6">
    <source>
        <dbReference type="ARBA" id="ARBA00023136"/>
    </source>
</evidence>
<dbReference type="GeneID" id="56348901"/>
<keyword evidence="2" id="KW-0813">Transport</keyword>
<evidence type="ECO:0000313" key="10">
    <source>
        <dbReference type="Proteomes" id="UP000036045"/>
    </source>
</evidence>
<dbReference type="Gene3D" id="1.20.1250.20">
    <property type="entry name" value="MFS general substrate transporter like domains"/>
    <property type="match status" value="1"/>
</dbReference>
<dbReference type="PROSITE" id="PS00216">
    <property type="entry name" value="SUGAR_TRANSPORT_1"/>
    <property type="match status" value="1"/>
</dbReference>
<feature type="transmembrane region" description="Helical" evidence="7">
    <location>
        <begin position="74"/>
        <end position="93"/>
    </location>
</feature>
<dbReference type="PANTHER" id="PTHR23517">
    <property type="entry name" value="RESISTANCE PROTEIN MDTM, PUTATIVE-RELATED-RELATED"/>
    <property type="match status" value="1"/>
</dbReference>
<evidence type="ECO:0000313" key="9">
    <source>
        <dbReference type="EMBL" id="KLV25825.1"/>
    </source>
</evidence>
<feature type="transmembrane region" description="Helical" evidence="7">
    <location>
        <begin position="42"/>
        <end position="62"/>
    </location>
</feature>
<feature type="transmembrane region" description="Helical" evidence="7">
    <location>
        <begin position="302"/>
        <end position="318"/>
    </location>
</feature>